<evidence type="ECO:0000313" key="18">
    <source>
        <dbReference type="EMBL" id="OOP75262.1"/>
    </source>
</evidence>
<dbReference type="CDD" id="cd00088">
    <property type="entry name" value="HPT"/>
    <property type="match status" value="1"/>
</dbReference>
<evidence type="ECO:0000256" key="7">
    <source>
        <dbReference type="ARBA" id="ARBA00022553"/>
    </source>
</evidence>
<proteinExistence type="predicted"/>
<dbReference type="InterPro" id="IPR037052">
    <property type="entry name" value="CheA-like_P2_sf"/>
</dbReference>
<evidence type="ECO:0000256" key="4">
    <source>
        <dbReference type="ARBA" id="ARBA00021495"/>
    </source>
</evidence>
<feature type="domain" description="HPt" evidence="17">
    <location>
        <begin position="3"/>
        <end position="107"/>
    </location>
</feature>
<dbReference type="SUPFAM" id="SSF55052">
    <property type="entry name" value="CheY-binding domain of CheA"/>
    <property type="match status" value="1"/>
</dbReference>
<comment type="catalytic activity">
    <reaction evidence="1">
        <text>ATP + protein L-histidine = ADP + protein N-phospho-L-histidine.</text>
        <dbReference type="EC" id="2.7.13.3"/>
    </reaction>
</comment>
<dbReference type="InterPro" id="IPR004105">
    <property type="entry name" value="CheA-like_dim"/>
</dbReference>
<keyword evidence="7 14" id="KW-0597">Phosphoprotein</keyword>
<dbReference type="GO" id="GO:0005524">
    <property type="term" value="F:ATP binding"/>
    <property type="evidence" value="ECO:0007669"/>
    <property type="project" value="UniProtKB-KW"/>
</dbReference>
<dbReference type="EC" id="2.7.13.3" evidence="3"/>
<keyword evidence="9" id="KW-0547">Nucleotide-binding</keyword>
<keyword evidence="8" id="KW-0808">Transferase</keyword>
<protein>
    <recommendedName>
        <fullName evidence="4">Chemotaxis protein CheA</fullName>
        <ecNumber evidence="3">2.7.13.3</ecNumber>
    </recommendedName>
</protein>
<evidence type="ECO:0000256" key="11">
    <source>
        <dbReference type="ARBA" id="ARBA00022840"/>
    </source>
</evidence>
<organism evidence="18 19">
    <name type="scientific">Clostridium beijerinckii</name>
    <name type="common">Clostridium MP</name>
    <dbReference type="NCBI Taxonomy" id="1520"/>
    <lineage>
        <taxon>Bacteria</taxon>
        <taxon>Bacillati</taxon>
        <taxon>Bacillota</taxon>
        <taxon>Clostridia</taxon>
        <taxon>Eubacteriales</taxon>
        <taxon>Clostridiaceae</taxon>
        <taxon>Clostridium</taxon>
    </lineage>
</organism>
<dbReference type="RefSeq" id="WP_078114607.1">
    <property type="nucleotide sequence ID" value="NZ_MWMH01000001.1"/>
</dbReference>
<dbReference type="Pfam" id="PF02518">
    <property type="entry name" value="HATPase_c"/>
    <property type="match status" value="1"/>
</dbReference>
<dbReference type="Pfam" id="PF01627">
    <property type="entry name" value="Hpt"/>
    <property type="match status" value="1"/>
</dbReference>
<gene>
    <name evidence="18" type="ORF">CBEIBR21_03570</name>
</gene>
<comment type="caution">
    <text evidence="18">The sequence shown here is derived from an EMBL/GenBank/DDBJ whole genome shotgun (WGS) entry which is preliminary data.</text>
</comment>
<dbReference type="SUPFAM" id="SSF50341">
    <property type="entry name" value="CheW-like"/>
    <property type="match status" value="1"/>
</dbReference>
<feature type="domain" description="CheW-like" evidence="16">
    <location>
        <begin position="570"/>
        <end position="703"/>
    </location>
</feature>
<feature type="modified residue" description="Phosphohistidine" evidence="14">
    <location>
        <position position="50"/>
    </location>
</feature>
<dbReference type="Pfam" id="PF07194">
    <property type="entry name" value="P2"/>
    <property type="match status" value="1"/>
</dbReference>
<dbReference type="Gene3D" id="1.10.287.560">
    <property type="entry name" value="Histidine kinase CheA-like, homodimeric domain"/>
    <property type="match status" value="1"/>
</dbReference>
<evidence type="ECO:0000256" key="1">
    <source>
        <dbReference type="ARBA" id="ARBA00000085"/>
    </source>
</evidence>
<evidence type="ECO:0000259" key="16">
    <source>
        <dbReference type="PROSITE" id="PS50851"/>
    </source>
</evidence>
<evidence type="ECO:0000259" key="15">
    <source>
        <dbReference type="PROSITE" id="PS50109"/>
    </source>
</evidence>
<comment type="subcellular location">
    <subcellularLocation>
        <location evidence="2">Cytoplasm</location>
    </subcellularLocation>
</comment>
<dbReference type="Pfam" id="PF01584">
    <property type="entry name" value="CheW"/>
    <property type="match status" value="1"/>
</dbReference>
<dbReference type="GO" id="GO:0005737">
    <property type="term" value="C:cytoplasm"/>
    <property type="evidence" value="ECO:0007669"/>
    <property type="project" value="UniProtKB-SubCell"/>
</dbReference>
<dbReference type="InterPro" id="IPR003594">
    <property type="entry name" value="HATPase_dom"/>
</dbReference>
<keyword evidence="6" id="KW-0145">Chemotaxis</keyword>
<dbReference type="PROSITE" id="PS50851">
    <property type="entry name" value="CHEW"/>
    <property type="match status" value="1"/>
</dbReference>
<dbReference type="InterPro" id="IPR036890">
    <property type="entry name" value="HATPase_C_sf"/>
</dbReference>
<evidence type="ECO:0000256" key="6">
    <source>
        <dbReference type="ARBA" id="ARBA00022500"/>
    </source>
</evidence>
<dbReference type="PROSITE" id="PS50109">
    <property type="entry name" value="HIS_KIN"/>
    <property type="match status" value="1"/>
</dbReference>
<keyword evidence="5" id="KW-0963">Cytoplasm</keyword>
<dbReference type="InterPro" id="IPR005467">
    <property type="entry name" value="His_kinase_dom"/>
</dbReference>
<dbReference type="CDD" id="cd00731">
    <property type="entry name" value="CheA_reg"/>
    <property type="match status" value="1"/>
</dbReference>
<feature type="domain" description="Histidine kinase" evidence="15">
    <location>
        <begin position="310"/>
        <end position="568"/>
    </location>
</feature>
<dbReference type="PROSITE" id="PS50894">
    <property type="entry name" value="HPT"/>
    <property type="match status" value="1"/>
</dbReference>
<dbReference type="InterPro" id="IPR008207">
    <property type="entry name" value="Sig_transdc_His_kin_Hpt_dom"/>
</dbReference>
<dbReference type="SMART" id="SM01231">
    <property type="entry name" value="H-kinase_dim"/>
    <property type="match status" value="1"/>
</dbReference>
<name>A0A1S9NCP5_CLOBE</name>
<dbReference type="GO" id="GO:0000155">
    <property type="term" value="F:phosphorelay sensor kinase activity"/>
    <property type="evidence" value="ECO:0007669"/>
    <property type="project" value="InterPro"/>
</dbReference>
<reference evidence="18 19" key="1">
    <citation type="submission" date="2017-02" db="EMBL/GenBank/DDBJ databases">
        <title>Genome sequence of Clostridium beijerinckii Br21.</title>
        <authorList>
            <person name="Fonseca B.C."/>
            <person name="Guazzaroni M.E."/>
            <person name="Riano-Pachon D.M."/>
            <person name="Reginatto V."/>
        </authorList>
    </citation>
    <scope>NUCLEOTIDE SEQUENCE [LARGE SCALE GENOMIC DNA]</scope>
    <source>
        <strain evidence="18 19">Br21</strain>
    </source>
</reference>
<dbReference type="CDD" id="cd16916">
    <property type="entry name" value="HATPase_CheA-like"/>
    <property type="match status" value="1"/>
</dbReference>
<dbReference type="Gene3D" id="1.20.120.160">
    <property type="entry name" value="HPT domain"/>
    <property type="match status" value="1"/>
</dbReference>
<evidence type="ECO:0000256" key="2">
    <source>
        <dbReference type="ARBA" id="ARBA00004496"/>
    </source>
</evidence>
<dbReference type="GO" id="GO:0006935">
    <property type="term" value="P:chemotaxis"/>
    <property type="evidence" value="ECO:0007669"/>
    <property type="project" value="UniProtKB-KW"/>
</dbReference>
<dbReference type="InterPro" id="IPR036061">
    <property type="entry name" value="CheW-like_dom_sf"/>
</dbReference>
<dbReference type="FunFam" id="3.30.565.10:FF:000016">
    <property type="entry name" value="Chemotaxis protein CheA, putative"/>
    <property type="match status" value="1"/>
</dbReference>
<dbReference type="InterPro" id="IPR036097">
    <property type="entry name" value="HisK_dim/P_sf"/>
</dbReference>
<dbReference type="Gene3D" id="3.30.70.1110">
    <property type="entry name" value="Histidine kinase CheA-like, P2 response regulator-binding domain"/>
    <property type="match status" value="1"/>
</dbReference>
<dbReference type="InterPro" id="IPR004358">
    <property type="entry name" value="Sig_transdc_His_kin-like_C"/>
</dbReference>
<evidence type="ECO:0000256" key="14">
    <source>
        <dbReference type="PROSITE-ProRule" id="PRU00110"/>
    </source>
</evidence>
<dbReference type="SUPFAM" id="SSF47226">
    <property type="entry name" value="Histidine-containing phosphotransfer domain, HPT domain"/>
    <property type="match status" value="1"/>
</dbReference>
<dbReference type="Gene3D" id="3.30.565.10">
    <property type="entry name" value="Histidine kinase-like ATPase, C-terminal domain"/>
    <property type="match status" value="1"/>
</dbReference>
<dbReference type="SMART" id="SM00387">
    <property type="entry name" value="HATPase_c"/>
    <property type="match status" value="1"/>
</dbReference>
<dbReference type="EMBL" id="MWMH01000001">
    <property type="protein sequence ID" value="OOP75262.1"/>
    <property type="molecule type" value="Genomic_DNA"/>
</dbReference>
<dbReference type="InterPro" id="IPR035891">
    <property type="entry name" value="CheY-binding_CheA"/>
</dbReference>
<keyword evidence="11" id="KW-0067">ATP-binding</keyword>
<dbReference type="SUPFAM" id="SSF55874">
    <property type="entry name" value="ATPase domain of HSP90 chaperone/DNA topoisomerase II/histidine kinase"/>
    <property type="match status" value="1"/>
</dbReference>
<dbReference type="Proteomes" id="UP000190959">
    <property type="component" value="Unassembled WGS sequence"/>
</dbReference>
<dbReference type="InterPro" id="IPR010808">
    <property type="entry name" value="CheA_P2-bd"/>
</dbReference>
<dbReference type="SMART" id="SM00073">
    <property type="entry name" value="HPT"/>
    <property type="match status" value="1"/>
</dbReference>
<evidence type="ECO:0000313" key="19">
    <source>
        <dbReference type="Proteomes" id="UP000190959"/>
    </source>
</evidence>
<evidence type="ECO:0000256" key="8">
    <source>
        <dbReference type="ARBA" id="ARBA00022679"/>
    </source>
</evidence>
<evidence type="ECO:0000256" key="3">
    <source>
        <dbReference type="ARBA" id="ARBA00012438"/>
    </source>
</evidence>
<dbReference type="PRINTS" id="PR00344">
    <property type="entry name" value="BCTRLSENSOR"/>
</dbReference>
<evidence type="ECO:0000256" key="12">
    <source>
        <dbReference type="ARBA" id="ARBA00023012"/>
    </source>
</evidence>
<evidence type="ECO:0000259" key="17">
    <source>
        <dbReference type="PROSITE" id="PS50894"/>
    </source>
</evidence>
<keyword evidence="12" id="KW-0902">Two-component regulatory system</keyword>
<evidence type="ECO:0000256" key="9">
    <source>
        <dbReference type="ARBA" id="ARBA00022741"/>
    </source>
</evidence>
<evidence type="ECO:0000256" key="10">
    <source>
        <dbReference type="ARBA" id="ARBA00022777"/>
    </source>
</evidence>
<comment type="function">
    <text evidence="13">Involved in the transmission of sensory signals from the chemoreceptors to the flagellar motors. CheA is autophosphorylated; it can transfer its phosphate group to either CheB or CheY.</text>
</comment>
<evidence type="ECO:0000256" key="13">
    <source>
        <dbReference type="ARBA" id="ARBA00035100"/>
    </source>
</evidence>
<dbReference type="InterPro" id="IPR051315">
    <property type="entry name" value="Bact_Chemotaxis_CheA"/>
</dbReference>
<dbReference type="Pfam" id="PF02895">
    <property type="entry name" value="H-kinase_dim"/>
    <property type="match status" value="1"/>
</dbReference>
<dbReference type="PANTHER" id="PTHR43395">
    <property type="entry name" value="SENSOR HISTIDINE KINASE CHEA"/>
    <property type="match status" value="1"/>
</dbReference>
<dbReference type="AlphaFoldDB" id="A0A1S9NCP5"/>
<dbReference type="PANTHER" id="PTHR43395:SF10">
    <property type="entry name" value="CHEMOTAXIS PROTEIN CHEA"/>
    <property type="match status" value="1"/>
</dbReference>
<dbReference type="InterPro" id="IPR002545">
    <property type="entry name" value="CheW-lke_dom"/>
</dbReference>
<accession>A0A1S9NCP5</accession>
<sequence length="718" mass="81316">MSNIYEMPEMVSAFLDEVEEQIQLLEQGILELEKKDEVSKVIQDIFRVAHTLKGSSSAMGYEKMKSLTHEMENVLDKIRNNFMEVTGPIINVLFECTDCLTLLKRDFIEYKNDTEVDIDDIIGKLRRIQSIDVDKTEGNQFMGVKREISHEVDNKRIVFELDDDKRYTIENEKINGRSCVVCEIKISEDSLMKATRAFLILNLLNDMGEVIGSSPNVLELLDEDENITTIKYLLISELGTKELESRIKHELMDVDDANVFDYEFTKLDKEKIDTKDIENIAKIEGEIVTDKIDEINGKKKVIQEIKNEKKLSQTIRVDIERLEHMMNLVGEMVIEQTRIAQVSNTLHNKYIADDSVEDLIGISSRVSRVVSELQESIMKARMVPVQQLFSRFPRLVRDLANSLGKEVELVLEGGETEMDRTIIEDITDPLIHLVRNSLDHGIEKPSTRIVKDKPSKGTVRIKAFHQENHVIVTIEDDGAGLNLEKIKQSAIKKEVISAQEAETLSEQEIINLIFQTGLSTANNVSDVSGRGVGMDIVRNHIDKLNGIIDVETKEGEGSKFTIKLPLTLAILAGLLVKIHNEIYALPMSNIIEIVRKPKNEIEYIKNQSVVVIRDKVHPLVWLHDYFKLPRENKKRNIFIVVLGIAEKRFGIVVDELVGNQEIVVKPLGSYIGKTEGISGATILGDGSVAHIFDVVGISRMISNKNTKDSDNFSNNEIQ</sequence>
<dbReference type="InterPro" id="IPR036641">
    <property type="entry name" value="HPT_dom_sf"/>
</dbReference>
<dbReference type="InterPro" id="IPR037006">
    <property type="entry name" value="CheA-like_homodim_sf"/>
</dbReference>
<keyword evidence="10" id="KW-0418">Kinase</keyword>
<dbReference type="Gene3D" id="2.30.30.40">
    <property type="entry name" value="SH3 Domains"/>
    <property type="match status" value="1"/>
</dbReference>
<dbReference type="SMART" id="SM00260">
    <property type="entry name" value="CheW"/>
    <property type="match status" value="1"/>
</dbReference>
<evidence type="ECO:0000256" key="5">
    <source>
        <dbReference type="ARBA" id="ARBA00022490"/>
    </source>
</evidence>
<dbReference type="SUPFAM" id="SSF47384">
    <property type="entry name" value="Homodimeric domain of signal transducing histidine kinase"/>
    <property type="match status" value="1"/>
</dbReference>